<name>A0A6I4IPT4_9SPHI</name>
<organism evidence="3 4">
    <name type="scientific">Mucilaginibacter aquatilis</name>
    <dbReference type="NCBI Taxonomy" id="1517760"/>
    <lineage>
        <taxon>Bacteria</taxon>
        <taxon>Pseudomonadati</taxon>
        <taxon>Bacteroidota</taxon>
        <taxon>Sphingobacteriia</taxon>
        <taxon>Sphingobacteriales</taxon>
        <taxon>Sphingobacteriaceae</taxon>
        <taxon>Mucilaginibacter</taxon>
    </lineage>
</organism>
<dbReference type="AlphaFoldDB" id="A0A6I4IPT4"/>
<feature type="signal peptide" evidence="2">
    <location>
        <begin position="1"/>
        <end position="26"/>
    </location>
</feature>
<evidence type="ECO:0000256" key="2">
    <source>
        <dbReference type="SAM" id="SignalP"/>
    </source>
</evidence>
<evidence type="ECO:0000313" key="4">
    <source>
        <dbReference type="Proteomes" id="UP000434850"/>
    </source>
</evidence>
<evidence type="ECO:0008006" key="5">
    <source>
        <dbReference type="Google" id="ProtNLM"/>
    </source>
</evidence>
<dbReference type="OrthoDB" id="1420435at2"/>
<gene>
    <name evidence="3" type="ORF">GO816_01965</name>
</gene>
<keyword evidence="2" id="KW-0732">Signal</keyword>
<comment type="caution">
    <text evidence="3">The sequence shown here is derived from an EMBL/GenBank/DDBJ whole genome shotgun (WGS) entry which is preliminary data.</text>
</comment>
<dbReference type="Proteomes" id="UP000434850">
    <property type="component" value="Unassembled WGS sequence"/>
</dbReference>
<dbReference type="PROSITE" id="PS51257">
    <property type="entry name" value="PROKAR_LIPOPROTEIN"/>
    <property type="match status" value="1"/>
</dbReference>
<reference evidence="3 4" key="1">
    <citation type="submission" date="2019-12" db="EMBL/GenBank/DDBJ databases">
        <title>Mucilaginibacter sp. HME9299 genome sequencing and assembly.</title>
        <authorList>
            <person name="Kang H."/>
            <person name="Kim H."/>
            <person name="Joh K."/>
        </authorList>
    </citation>
    <scope>NUCLEOTIDE SEQUENCE [LARGE SCALE GENOMIC DNA]</scope>
    <source>
        <strain evidence="3 4">HME9299</strain>
    </source>
</reference>
<evidence type="ECO:0000256" key="1">
    <source>
        <dbReference type="SAM" id="MobiDB-lite"/>
    </source>
</evidence>
<dbReference type="RefSeq" id="WP_157539674.1">
    <property type="nucleotide sequence ID" value="NZ_WQLA01000001.1"/>
</dbReference>
<feature type="compositionally biased region" description="Polar residues" evidence="1">
    <location>
        <begin position="83"/>
        <end position="101"/>
    </location>
</feature>
<feature type="region of interest" description="Disordered" evidence="1">
    <location>
        <begin position="65"/>
        <end position="101"/>
    </location>
</feature>
<sequence length="269" mass="29577">MDNKLLLLLLGAALCLLVSCTTPRMALTNDAWQNNAGHAVTGRNQTVFQKKPLRFGEFHTTKVQTSSTQSSSAATDMNGRLTGRNNKTVGMLSQKSKSSRRFTLSNGEDKEALVLTFNQLNSKSYLAGSGVELNFNWINKVLGMPSTLENSYYVQVYTPDAETPWELVLDMDAVELNPKNYAGYFALNQQQYYTIRPIRRLMGKNGPLKMPAGLVGFEISNAAGLPVAAVSLINSGTVYLQDSLTADERFLMADLCAALLLYQSNEVEP</sequence>
<accession>A0A6I4IPT4</accession>
<proteinExistence type="predicted"/>
<evidence type="ECO:0000313" key="3">
    <source>
        <dbReference type="EMBL" id="MVN89884.1"/>
    </source>
</evidence>
<dbReference type="EMBL" id="WQLA01000001">
    <property type="protein sequence ID" value="MVN89884.1"/>
    <property type="molecule type" value="Genomic_DNA"/>
</dbReference>
<feature type="chain" id="PRO_5026036812" description="Lipoprotein" evidence="2">
    <location>
        <begin position="27"/>
        <end position="269"/>
    </location>
</feature>
<feature type="compositionally biased region" description="Low complexity" evidence="1">
    <location>
        <begin position="65"/>
        <end position="75"/>
    </location>
</feature>
<keyword evidence="4" id="KW-1185">Reference proteome</keyword>
<protein>
    <recommendedName>
        <fullName evidence="5">Lipoprotein</fullName>
    </recommendedName>
</protein>